<feature type="compositionally biased region" description="Low complexity" evidence="1">
    <location>
        <begin position="8"/>
        <end position="20"/>
    </location>
</feature>
<dbReference type="GO" id="GO:0032259">
    <property type="term" value="P:methylation"/>
    <property type="evidence" value="ECO:0007669"/>
    <property type="project" value="UniProtKB-KW"/>
</dbReference>
<keyword evidence="2" id="KW-0489">Methyltransferase</keyword>
<feature type="region of interest" description="Disordered" evidence="1">
    <location>
        <begin position="1"/>
        <end position="81"/>
    </location>
</feature>
<dbReference type="AlphaFoldDB" id="A0A8H5ULN0"/>
<dbReference type="Proteomes" id="UP000547976">
    <property type="component" value="Unassembled WGS sequence"/>
</dbReference>
<dbReference type="GeneID" id="59309287"/>
<dbReference type="RefSeq" id="XP_036534462.1">
    <property type="nucleotide sequence ID" value="XM_036674569.1"/>
</dbReference>
<comment type="caution">
    <text evidence="2">The sequence shown here is derived from an EMBL/GenBank/DDBJ whole genome shotgun (WGS) entry which is preliminary data.</text>
</comment>
<accession>A0A8H5ULN0</accession>
<evidence type="ECO:0000256" key="1">
    <source>
        <dbReference type="SAM" id="MobiDB-lite"/>
    </source>
</evidence>
<evidence type="ECO:0000313" key="3">
    <source>
        <dbReference type="Proteomes" id="UP000547976"/>
    </source>
</evidence>
<sequence>MEHTSNLSSPVPVVSSSPSSTCVNPDPVSSDAPNDHHDGSRQPENDGSINEPPVDLQGPPPGCISSIMETHRGRSQPVKEKKATKGWLSAEVCLKYLLRVCENTPYNGSGGIHTRQVSRCLRRSRLMRRGLIRGQFDRGRGNPSVNWCNKEQCDYEFIIFTNPTIYLGNCPKSSQGLHADVYFHDFANAMVTKLFAPEDSKAKRPKALEIMSFVDSPPVRVAFSHFIEWYNLLGFTLSDRQFIRALAAVQPVFQGLMFGVKTAARVDAIHGYILPETEDMKQWAPSQLILRFLVWCEIWRQQKTSRSKSWKLGSTRTATEFLTAVLLNYKMMWREGCLQTSTIETNLVWDRVWDNWLRKYSLQEIDEVVNGEFFYPRDQLDMSEEEVYQEVGYLGAELRNSFAFSYWKAKFIPLAKKPCLGCCFVCLLMIKLPFKQAFDRSGKEFPSLLDPKSLFYGVSIQDWP</sequence>
<evidence type="ECO:0000313" key="2">
    <source>
        <dbReference type="EMBL" id="KAF5592727.1"/>
    </source>
</evidence>
<dbReference type="OrthoDB" id="5141931at2759"/>
<keyword evidence="3" id="KW-1185">Reference proteome</keyword>
<proteinExistence type="predicted"/>
<feature type="compositionally biased region" description="Basic and acidic residues" evidence="1">
    <location>
        <begin position="69"/>
        <end position="81"/>
    </location>
</feature>
<reference evidence="2 3" key="1">
    <citation type="submission" date="2020-05" db="EMBL/GenBank/DDBJ databases">
        <title>Identification and distribution of gene clusters putatively required for synthesis of sphingolipid metabolism inhibitors in phylogenetically diverse species of the filamentous fungus Fusarium.</title>
        <authorList>
            <person name="Kim H.-S."/>
            <person name="Busman M."/>
            <person name="Brown D.W."/>
            <person name="Divon H."/>
            <person name="Uhlig S."/>
            <person name="Proctor R.H."/>
        </authorList>
    </citation>
    <scope>NUCLEOTIDE SEQUENCE [LARGE SCALE GENOMIC DNA]</scope>
    <source>
        <strain evidence="2 3">NRRL 66333</strain>
    </source>
</reference>
<keyword evidence="2" id="KW-0808">Transferase</keyword>
<protein>
    <submittedName>
        <fullName evidence="2">Histone-lysine n-methyltransferase H3 lysine-9 specific dim-5</fullName>
    </submittedName>
</protein>
<feature type="compositionally biased region" description="Basic and acidic residues" evidence="1">
    <location>
        <begin position="33"/>
        <end position="44"/>
    </location>
</feature>
<gene>
    <name evidence="2" type="ORF">FSUBG_10031</name>
</gene>
<dbReference type="EMBL" id="JAAOAV010000166">
    <property type="protein sequence ID" value="KAF5592727.1"/>
    <property type="molecule type" value="Genomic_DNA"/>
</dbReference>
<organism evidence="2 3">
    <name type="scientific">Gibberella subglutinans</name>
    <name type="common">Fusarium subglutinans</name>
    <dbReference type="NCBI Taxonomy" id="42677"/>
    <lineage>
        <taxon>Eukaryota</taxon>
        <taxon>Fungi</taxon>
        <taxon>Dikarya</taxon>
        <taxon>Ascomycota</taxon>
        <taxon>Pezizomycotina</taxon>
        <taxon>Sordariomycetes</taxon>
        <taxon>Hypocreomycetidae</taxon>
        <taxon>Hypocreales</taxon>
        <taxon>Nectriaceae</taxon>
        <taxon>Fusarium</taxon>
        <taxon>Fusarium fujikuroi species complex</taxon>
    </lineage>
</organism>
<dbReference type="GO" id="GO:0008168">
    <property type="term" value="F:methyltransferase activity"/>
    <property type="evidence" value="ECO:0007669"/>
    <property type="project" value="UniProtKB-KW"/>
</dbReference>
<name>A0A8H5ULN0_GIBSU</name>